<feature type="transmembrane region" description="Helical" evidence="9">
    <location>
        <begin position="24"/>
        <end position="48"/>
    </location>
</feature>
<dbReference type="GO" id="GO:0015889">
    <property type="term" value="P:cobalamin transport"/>
    <property type="evidence" value="ECO:0007669"/>
    <property type="project" value="UniProtKB-UniRule"/>
</dbReference>
<reference evidence="10 11" key="1">
    <citation type="submission" date="2017-10" db="EMBL/GenBank/DDBJ databases">
        <authorList>
            <person name="Banno H."/>
            <person name="Chua N.-H."/>
        </authorList>
    </citation>
    <scope>NUCLEOTIDE SEQUENCE [LARGE SCALE GENOMIC DNA]</scope>
    <source>
        <strain evidence="10">Vibrio tapetis CECT4600</strain>
    </source>
</reference>
<dbReference type="AlphaFoldDB" id="A0A2N8Z987"/>
<dbReference type="InterPro" id="IPR000522">
    <property type="entry name" value="ABC_transptr_permease_BtuC"/>
</dbReference>
<evidence type="ECO:0000256" key="6">
    <source>
        <dbReference type="ARBA" id="ARBA00022692"/>
    </source>
</evidence>
<dbReference type="PANTHER" id="PTHR30472:SF29">
    <property type="entry name" value="VITAMIN B12 IMPORT SYSTEM PERMEASE PROTEIN BTUC"/>
    <property type="match status" value="1"/>
</dbReference>
<comment type="subcellular location">
    <subcellularLocation>
        <location evidence="1 9">Cell membrane</location>
        <topology evidence="1 9">Multi-pass membrane protein</topology>
    </subcellularLocation>
</comment>
<keyword evidence="5" id="KW-0997">Cell inner membrane</keyword>
<evidence type="ECO:0000256" key="7">
    <source>
        <dbReference type="ARBA" id="ARBA00022989"/>
    </source>
</evidence>
<feature type="transmembrane region" description="Helical" evidence="9">
    <location>
        <begin position="196"/>
        <end position="214"/>
    </location>
</feature>
<evidence type="ECO:0000256" key="8">
    <source>
        <dbReference type="ARBA" id="ARBA00023136"/>
    </source>
</evidence>
<evidence type="ECO:0000256" key="5">
    <source>
        <dbReference type="ARBA" id="ARBA00022519"/>
    </source>
</evidence>
<dbReference type="GO" id="GO:0090482">
    <property type="term" value="F:vitamin transmembrane transporter activity"/>
    <property type="evidence" value="ECO:0007669"/>
    <property type="project" value="UniProtKB-UniRule"/>
</dbReference>
<comment type="subunit">
    <text evidence="9">The complex is composed of two ATP-binding proteins (BtuD), two transmembrane proteins (BtuC) and a solute-binding protein (BtuF).</text>
</comment>
<sequence length="337" mass="36515">MLEHASMDFNRLLIQKQNHWRRSFIIAAVLLVLLSLAYLAIGEVFITPMNVTEPLHQMLFMELRLPRLLAAIAIGSALAVSGASLQVLLGNSLAEPGVLGISGGASLAMVAVLFFLPFAPSPELYMLSAVIGSLVFTFLIVTVAQTMRLSTPRLLLVGVALGILSSAGVTWAFYFSDDMSLRILMYWLMGSIGGTSWPQHSLTLVMIPIVIWLCRQGTKLDKLMIGEVHAKQLGVDVAKLRWQLIFAVSLLVGMSVALGGIISFVGLVVPHLLRLAFGCENRYLLPMSVIAGAALLVFADIIARIALTSAELPLGVVTTTIGAPIFIWMLLKNHDLR</sequence>
<feature type="transmembrane region" description="Helical" evidence="9">
    <location>
        <begin position="289"/>
        <end position="307"/>
    </location>
</feature>
<dbReference type="GO" id="GO:0005886">
    <property type="term" value="C:plasma membrane"/>
    <property type="evidence" value="ECO:0007669"/>
    <property type="project" value="UniProtKB-SubCell"/>
</dbReference>
<evidence type="ECO:0000256" key="9">
    <source>
        <dbReference type="HAMAP-Rule" id="MF_01004"/>
    </source>
</evidence>
<keyword evidence="11" id="KW-1185">Reference proteome</keyword>
<evidence type="ECO:0000256" key="2">
    <source>
        <dbReference type="ARBA" id="ARBA00007935"/>
    </source>
</evidence>
<keyword evidence="6 9" id="KW-0812">Transmembrane</keyword>
<dbReference type="HAMAP" id="MF_01004">
    <property type="entry name" value="BtuC"/>
    <property type="match status" value="1"/>
</dbReference>
<feature type="transmembrane region" description="Helical" evidence="9">
    <location>
        <begin position="154"/>
        <end position="176"/>
    </location>
</feature>
<keyword evidence="4 9" id="KW-1003">Cell membrane</keyword>
<keyword evidence="3 9" id="KW-0813">Transport</keyword>
<dbReference type="InterPro" id="IPR023691">
    <property type="entry name" value="ABC_transptr_BtuC"/>
</dbReference>
<feature type="transmembrane region" description="Helical" evidence="9">
    <location>
        <begin position="244"/>
        <end position="269"/>
    </location>
</feature>
<feature type="transmembrane region" description="Helical" evidence="9">
    <location>
        <begin position="314"/>
        <end position="331"/>
    </location>
</feature>
<proteinExistence type="inferred from homology"/>
<feature type="transmembrane region" description="Helical" evidence="9">
    <location>
        <begin position="124"/>
        <end position="142"/>
    </location>
</feature>
<protein>
    <recommendedName>
        <fullName evidence="9">Vitamin B12 import system permease protein BtuC</fullName>
    </recommendedName>
</protein>
<evidence type="ECO:0000256" key="1">
    <source>
        <dbReference type="ARBA" id="ARBA00004651"/>
    </source>
</evidence>
<evidence type="ECO:0000256" key="3">
    <source>
        <dbReference type="ARBA" id="ARBA00022448"/>
    </source>
</evidence>
<accession>A0A2N8Z987</accession>
<dbReference type="Pfam" id="PF01032">
    <property type="entry name" value="FecCD"/>
    <property type="match status" value="1"/>
</dbReference>
<feature type="transmembrane region" description="Helical" evidence="9">
    <location>
        <begin position="68"/>
        <end position="90"/>
    </location>
</feature>
<dbReference type="PANTHER" id="PTHR30472">
    <property type="entry name" value="FERRIC ENTEROBACTIN TRANSPORT SYSTEM PERMEASE PROTEIN"/>
    <property type="match status" value="1"/>
</dbReference>
<evidence type="ECO:0000256" key="4">
    <source>
        <dbReference type="ARBA" id="ARBA00022475"/>
    </source>
</evidence>
<dbReference type="Gene3D" id="1.10.3470.10">
    <property type="entry name" value="ABC transporter involved in vitamin B12 uptake, BtuC"/>
    <property type="match status" value="1"/>
</dbReference>
<keyword evidence="7 9" id="KW-1133">Transmembrane helix</keyword>
<dbReference type="KEGG" id="vta:A0505"/>
<evidence type="ECO:0000313" key="11">
    <source>
        <dbReference type="Proteomes" id="UP000235828"/>
    </source>
</evidence>
<organism evidence="10 11">
    <name type="scientific">Vibrio tapetis subsp. tapetis</name>
    <dbReference type="NCBI Taxonomy" id="1671868"/>
    <lineage>
        <taxon>Bacteria</taxon>
        <taxon>Pseudomonadati</taxon>
        <taxon>Pseudomonadota</taxon>
        <taxon>Gammaproteobacteria</taxon>
        <taxon>Vibrionales</taxon>
        <taxon>Vibrionaceae</taxon>
        <taxon>Vibrio</taxon>
    </lineage>
</organism>
<evidence type="ECO:0000313" key="10">
    <source>
        <dbReference type="EMBL" id="SON48484.1"/>
    </source>
</evidence>
<dbReference type="SUPFAM" id="SSF81345">
    <property type="entry name" value="ABC transporter involved in vitamin B12 uptake, BtuC"/>
    <property type="match status" value="1"/>
</dbReference>
<dbReference type="FunFam" id="1.10.3470.10:FF:000001">
    <property type="entry name" value="Vitamin B12 ABC transporter permease BtuC"/>
    <property type="match status" value="1"/>
</dbReference>
<dbReference type="InterPro" id="IPR037294">
    <property type="entry name" value="ABC_BtuC-like"/>
</dbReference>
<dbReference type="CDD" id="cd06550">
    <property type="entry name" value="TM_ABC_iron-siderophores_like"/>
    <property type="match status" value="1"/>
</dbReference>
<comment type="function">
    <text evidence="9">Part of the ABC transporter complex BtuCDF involved in vitamin B12 import. Involved in the translocation of the substrate across the membrane.</text>
</comment>
<gene>
    <name evidence="9 10" type="primary">btuC</name>
    <name evidence="10" type="ORF">VTAP4600_A0505</name>
</gene>
<dbReference type="Proteomes" id="UP000235828">
    <property type="component" value="Chromosome A"/>
</dbReference>
<dbReference type="EMBL" id="LT960611">
    <property type="protein sequence ID" value="SON48484.1"/>
    <property type="molecule type" value="Genomic_DNA"/>
</dbReference>
<dbReference type="NCBIfam" id="NF003001">
    <property type="entry name" value="PRK03784.1"/>
    <property type="match status" value="1"/>
</dbReference>
<feature type="transmembrane region" description="Helical" evidence="9">
    <location>
        <begin position="97"/>
        <end position="118"/>
    </location>
</feature>
<keyword evidence="8 9" id="KW-0472">Membrane</keyword>
<comment type="similarity">
    <text evidence="2 9">Belongs to the binding-protein-dependent transport system permease family. FecCD subfamily.</text>
</comment>
<name>A0A2N8Z987_9VIBR</name>